<dbReference type="Proteomes" id="UP000836841">
    <property type="component" value="Chromosome 4"/>
</dbReference>
<dbReference type="AlphaFoldDB" id="A0AAU9S4U4"/>
<proteinExistence type="predicted"/>
<organism evidence="1 2">
    <name type="scientific">Thlaspi arvense</name>
    <name type="common">Field penny-cress</name>
    <dbReference type="NCBI Taxonomy" id="13288"/>
    <lineage>
        <taxon>Eukaryota</taxon>
        <taxon>Viridiplantae</taxon>
        <taxon>Streptophyta</taxon>
        <taxon>Embryophyta</taxon>
        <taxon>Tracheophyta</taxon>
        <taxon>Spermatophyta</taxon>
        <taxon>Magnoliopsida</taxon>
        <taxon>eudicotyledons</taxon>
        <taxon>Gunneridae</taxon>
        <taxon>Pentapetalae</taxon>
        <taxon>rosids</taxon>
        <taxon>malvids</taxon>
        <taxon>Brassicales</taxon>
        <taxon>Brassicaceae</taxon>
        <taxon>Thlaspideae</taxon>
        <taxon>Thlaspi</taxon>
    </lineage>
</organism>
<dbReference type="EMBL" id="OU466860">
    <property type="protein sequence ID" value="CAH2059963.1"/>
    <property type="molecule type" value="Genomic_DNA"/>
</dbReference>
<sequence length="27" mass="3280">MHGFRNLHRSKTVPLNLNLESFLHRFD</sequence>
<keyword evidence="2" id="KW-1185">Reference proteome</keyword>
<reference evidence="1 2" key="1">
    <citation type="submission" date="2022-03" db="EMBL/GenBank/DDBJ databases">
        <authorList>
            <person name="Nunn A."/>
            <person name="Chopra R."/>
            <person name="Nunn A."/>
            <person name="Contreras Garrido A."/>
        </authorList>
    </citation>
    <scope>NUCLEOTIDE SEQUENCE [LARGE SCALE GENOMIC DNA]</scope>
</reference>
<name>A0AAU9S4U4_THLAR</name>
<accession>A0AAU9S4U4</accession>
<evidence type="ECO:0000313" key="2">
    <source>
        <dbReference type="Proteomes" id="UP000836841"/>
    </source>
</evidence>
<protein>
    <submittedName>
        <fullName evidence="1">Uncharacterized protein</fullName>
    </submittedName>
</protein>
<evidence type="ECO:0000313" key="1">
    <source>
        <dbReference type="EMBL" id="CAH2059963.1"/>
    </source>
</evidence>
<gene>
    <name evidence="1" type="ORF">TAV2_LOCUS12922</name>
</gene>